<feature type="signal peptide" evidence="1">
    <location>
        <begin position="1"/>
        <end position="20"/>
    </location>
</feature>
<keyword evidence="1" id="KW-0732">Signal</keyword>
<evidence type="ECO:0000313" key="3">
    <source>
        <dbReference type="Proteomes" id="UP000607653"/>
    </source>
</evidence>
<dbReference type="Pfam" id="PF04450">
    <property type="entry name" value="BSP"/>
    <property type="match status" value="1"/>
</dbReference>
<dbReference type="InterPro" id="IPR007541">
    <property type="entry name" value="Uncharacterised_BSP"/>
</dbReference>
<dbReference type="PANTHER" id="PTHR33321">
    <property type="match status" value="1"/>
</dbReference>
<sequence length="126" mass="13736">MAHQIVFILCSIIALTGVQGIHGVKFQATNNAAGTAGGIRFTNEIGITYSRATLKAATQFIWQSFHQTSAADRKNVPLLSMVVESMDGVAYTINNKIHVSANYIEGYRGDVKREITGVIYHEVAHV</sequence>
<name>A0A822XRK5_NELNU</name>
<evidence type="ECO:0000313" key="2">
    <source>
        <dbReference type="EMBL" id="DAD21405.1"/>
    </source>
</evidence>
<feature type="chain" id="PRO_5033027850" evidence="1">
    <location>
        <begin position="21"/>
        <end position="126"/>
    </location>
</feature>
<gene>
    <name evidence="2" type="ORF">HUJ06_022868</name>
</gene>
<dbReference type="Proteomes" id="UP000607653">
    <property type="component" value="Unassembled WGS sequence"/>
</dbReference>
<protein>
    <submittedName>
        <fullName evidence="2">Uncharacterized protein</fullName>
    </submittedName>
</protein>
<organism evidence="2 3">
    <name type="scientific">Nelumbo nucifera</name>
    <name type="common">Sacred lotus</name>
    <dbReference type="NCBI Taxonomy" id="4432"/>
    <lineage>
        <taxon>Eukaryota</taxon>
        <taxon>Viridiplantae</taxon>
        <taxon>Streptophyta</taxon>
        <taxon>Embryophyta</taxon>
        <taxon>Tracheophyta</taxon>
        <taxon>Spermatophyta</taxon>
        <taxon>Magnoliopsida</taxon>
        <taxon>Proteales</taxon>
        <taxon>Nelumbonaceae</taxon>
        <taxon>Nelumbo</taxon>
    </lineage>
</organism>
<evidence type="ECO:0000256" key="1">
    <source>
        <dbReference type="SAM" id="SignalP"/>
    </source>
</evidence>
<dbReference type="PANTHER" id="PTHR33321:SF12">
    <property type="entry name" value="PLANT BASIC SECRETORY PROTEIN (BSP) FAMILY PROTEIN"/>
    <property type="match status" value="1"/>
</dbReference>
<dbReference type="AlphaFoldDB" id="A0A822XRK5"/>
<proteinExistence type="predicted"/>
<reference evidence="2 3" key="1">
    <citation type="journal article" date="2020" name="Mol. Biol. Evol.">
        <title>Distinct Expression and Methylation Patterns for Genes with Different Fates following a Single Whole-Genome Duplication in Flowering Plants.</title>
        <authorList>
            <person name="Shi T."/>
            <person name="Rahmani R.S."/>
            <person name="Gugger P.F."/>
            <person name="Wang M."/>
            <person name="Li H."/>
            <person name="Zhang Y."/>
            <person name="Li Z."/>
            <person name="Wang Q."/>
            <person name="Van de Peer Y."/>
            <person name="Marchal K."/>
            <person name="Chen J."/>
        </authorList>
    </citation>
    <scope>NUCLEOTIDE SEQUENCE [LARGE SCALE GENOMIC DNA]</scope>
    <source>
        <tissue evidence="2">Leaf</tissue>
    </source>
</reference>
<dbReference type="EMBL" id="DUZY01000001">
    <property type="protein sequence ID" value="DAD21405.1"/>
    <property type="molecule type" value="Genomic_DNA"/>
</dbReference>
<accession>A0A822XRK5</accession>
<keyword evidence="3" id="KW-1185">Reference proteome</keyword>
<comment type="caution">
    <text evidence="2">The sequence shown here is derived from an EMBL/GenBank/DDBJ whole genome shotgun (WGS) entry which is preliminary data.</text>
</comment>